<dbReference type="InterPro" id="IPR051464">
    <property type="entry name" value="Peptidase_M42_aminopept"/>
</dbReference>
<dbReference type="Pfam" id="PF05343">
    <property type="entry name" value="Peptidase_M42"/>
    <property type="match status" value="1"/>
</dbReference>
<dbReference type="PANTHER" id="PTHR32481:SF7">
    <property type="entry name" value="AMINOPEPTIDASE YHFE-RELATED"/>
    <property type="match status" value="1"/>
</dbReference>
<dbReference type="EMBL" id="JBHTKI010000051">
    <property type="protein sequence ID" value="MFD1032991.1"/>
    <property type="molecule type" value="Genomic_DNA"/>
</dbReference>
<evidence type="ECO:0000256" key="1">
    <source>
        <dbReference type="ARBA" id="ARBA00022723"/>
    </source>
</evidence>
<evidence type="ECO:0000256" key="2">
    <source>
        <dbReference type="ARBA" id="ARBA00022801"/>
    </source>
</evidence>
<proteinExistence type="predicted"/>
<evidence type="ECO:0000313" key="4">
    <source>
        <dbReference type="Proteomes" id="UP001597109"/>
    </source>
</evidence>
<keyword evidence="4" id="KW-1185">Reference proteome</keyword>
<keyword evidence="1" id="KW-0479">Metal-binding</keyword>
<reference evidence="4" key="1">
    <citation type="journal article" date="2019" name="Int. J. Syst. Evol. Microbiol.">
        <title>The Global Catalogue of Microorganisms (GCM) 10K type strain sequencing project: providing services to taxonomists for standard genome sequencing and annotation.</title>
        <authorList>
            <consortium name="The Broad Institute Genomics Platform"/>
            <consortium name="The Broad Institute Genome Sequencing Center for Infectious Disease"/>
            <person name="Wu L."/>
            <person name="Ma J."/>
        </authorList>
    </citation>
    <scope>NUCLEOTIDE SEQUENCE [LARGE SCALE GENOMIC DNA]</scope>
    <source>
        <strain evidence="4">CCUG 56756</strain>
    </source>
</reference>
<dbReference type="InterPro" id="IPR008007">
    <property type="entry name" value="Peptidase_M42"/>
</dbReference>
<dbReference type="CDD" id="cd18669">
    <property type="entry name" value="M20_18_42"/>
    <property type="match status" value="1"/>
</dbReference>
<dbReference type="PROSITE" id="PS00758">
    <property type="entry name" value="ARGE_DAPE_CPG2_1"/>
    <property type="match status" value="1"/>
</dbReference>
<dbReference type="InterPro" id="IPR001261">
    <property type="entry name" value="ArgE/DapE_CS"/>
</dbReference>
<dbReference type="SUPFAM" id="SSF53187">
    <property type="entry name" value="Zn-dependent exopeptidases"/>
    <property type="match status" value="1"/>
</dbReference>
<dbReference type="PANTHER" id="PTHR32481">
    <property type="entry name" value="AMINOPEPTIDASE"/>
    <property type="match status" value="1"/>
</dbReference>
<protein>
    <submittedName>
        <fullName evidence="3">M20/M25/M40 family metallo-hydrolase</fullName>
    </submittedName>
</protein>
<keyword evidence="2" id="KW-0378">Hydrolase</keyword>
<dbReference type="Gene3D" id="3.40.630.10">
    <property type="entry name" value="Zn peptidases"/>
    <property type="match status" value="1"/>
</dbReference>
<sequence length="454" mass="50545">MQNLNRLFIRHGFLVEEIEEGRFDCRKETEENMMFLIETLDELFVAYTKIKGLLKIEETDIDEERWLRAVDFTYRGRTEMLQFGPGVDIPGIKNFDTYMAGIIRQLNRLGLSTTSCCDGHEKKLPSISFTRDTDITTVVKVLTVIGLPNVHVRNHSISIRAPRIQLLDAAEALSTFSPEDLKKDIEELKKQSFLMELESCLSIDGDSGDEEDIRDWVLSKLVNHADSLEVDSKGNILAVKVYGRGKGPVILLNAHLDTVCSFDEGREIIKDGNIWSSSSGILGADDRAGVAILLETLKRLDAKNFNGTVKYIFTVEEEIGLLGAKGVEANFLHDVDVAFVIDRRGTGDIVTSCGGYEKFCDDSFGEFIEETASNNGLPGWKCTAGGSSDTRIWASHGIQSVNLSAGYYHEHTADECLDVEGCLGTVELLLTVLSEGKKLREIIRSLKEMKKMIS</sequence>
<evidence type="ECO:0000313" key="3">
    <source>
        <dbReference type="EMBL" id="MFD1032991.1"/>
    </source>
</evidence>
<accession>A0ABW3LH60</accession>
<dbReference type="Proteomes" id="UP001597109">
    <property type="component" value="Unassembled WGS sequence"/>
</dbReference>
<comment type="caution">
    <text evidence="3">The sequence shown here is derived from an EMBL/GenBank/DDBJ whole genome shotgun (WGS) entry which is preliminary data.</text>
</comment>
<dbReference type="RefSeq" id="WP_144841235.1">
    <property type="nucleotide sequence ID" value="NZ_JBHTKI010000051.1"/>
</dbReference>
<organism evidence="3 4">
    <name type="scientific">Metaplanococcus flavidus</name>
    <dbReference type="NCBI Taxonomy" id="569883"/>
    <lineage>
        <taxon>Bacteria</taxon>
        <taxon>Bacillati</taxon>
        <taxon>Bacillota</taxon>
        <taxon>Bacilli</taxon>
        <taxon>Bacillales</taxon>
        <taxon>Caryophanaceae</taxon>
        <taxon>Metaplanococcus</taxon>
    </lineage>
</organism>
<name>A0ABW3LH60_9BACL</name>
<gene>
    <name evidence="3" type="ORF">ACFQ1X_16300</name>
</gene>